<feature type="compositionally biased region" description="Polar residues" evidence="1">
    <location>
        <begin position="218"/>
        <end position="234"/>
    </location>
</feature>
<feature type="compositionally biased region" description="Polar residues" evidence="1">
    <location>
        <begin position="511"/>
        <end position="521"/>
    </location>
</feature>
<feature type="region of interest" description="Disordered" evidence="1">
    <location>
        <begin position="331"/>
        <end position="442"/>
    </location>
</feature>
<feature type="region of interest" description="Disordered" evidence="1">
    <location>
        <begin position="1095"/>
        <end position="1114"/>
    </location>
</feature>
<feature type="region of interest" description="Disordered" evidence="1">
    <location>
        <begin position="1"/>
        <end position="176"/>
    </location>
</feature>
<feature type="compositionally biased region" description="Pro residues" evidence="1">
    <location>
        <begin position="164"/>
        <end position="173"/>
    </location>
</feature>
<comment type="caution">
    <text evidence="2">The sequence shown here is derived from an EMBL/GenBank/DDBJ whole genome shotgun (WGS) entry which is preliminary data.</text>
</comment>
<feature type="region of interest" description="Disordered" evidence="1">
    <location>
        <begin position="504"/>
        <end position="533"/>
    </location>
</feature>
<evidence type="ECO:0000313" key="3">
    <source>
        <dbReference type="Proteomes" id="UP001176521"/>
    </source>
</evidence>
<accession>A0AAN6GEK3</accession>
<sequence length="1114" mass="124815">MAADEFDEDDMFDGITEEDLERAEFQASQQLQKPRQPLRANPVPPRPPALQNPYQRQQPPPRARPLPPPPPLVPQQQQQQRQHQQPPQHAHGRAPIPPVVPAKRAAPPHDYSQAPSGRVSPSLGLGALQPALGRLPGTKRVQPPFKPPFKKPKTEPVVPQVSLIPPPQPPSRPNPYAAAIAANKASTMKGASADDPIDDLDDDEFWANVDVEAEELIATQQVRAGPARSQSSASPEKRRIVKSEPNANESRPHPPHPPRPSPPTSKVPAARDVEDTRRAEAEAAARAKVEEENTQMKRQLEKMRQELWTKQGEDKMLRQRLQKAEADRIALESEKERMRTAHQEELRRVNSQKDEDLKRMHDVAQFKAMEAETSRRTPQWPIRRPPSSVHRSGSQYRTPQFMGLRTPTKSAEKRRQEQQERRQLSQDSPTRRANAAPKPLPAAFSGFDNSFVVPALPNKSKGKAPAAPTPAKKEVAMIAPNTPIQSESLAAFDDYAFDEMADALSSPPRLGQTQTPRTSPQRAPIQEPIPPDIVSQTTTPAAWKLWARQVYAIRCNDFVSDVISFGCALPTPVSSLPRSKLLPVSIMPAPAVPSHPLVIHRLMDINLPEETHQAVKDLWQCALERLLEVCADAGRNLSDSFFVHPSAEALATSANVVDEAERIFWSYQEQIEDAMLHVLQSLAALLRVLSCILLRLCMLDALQDVLLVLSRTMRSNRSFVHAMLLNESPLQALALSFQDFGVQGKEQDFRVNALLKPPAFPRLLIEVVRKTYAVPLRVAHEPSAIENDSADKGEQPEEEVWDIGEECREEILVAVASCLKCLDLDDPQARLGAIAFVEEPGMVMTYIHPNSPPKLQRVMLEVLLPFTAAQYEWMNVLACDFASDLPGYIRPMRGLVQTPLIDVLGRQLADGNDTWSWEEYHQMHCSILVFFSQLLIHKGDSARTFLGRSKQVLAAVIKSTHRDSTTMWLQPDLVDKTDQYELTRVVDRICINLRFLCLLCLTPTSNIDLANRMREYDSRGSVHKGVRQLFNVAFGRIACIASPDYLNQPDREDFAQIRVKLDHAYDLANDILDKSLTPDEVAALFEQMGKIFWEPEGGLDDETQTQEEEDVMEG</sequence>
<feature type="compositionally biased region" description="Basic and acidic residues" evidence="1">
    <location>
        <begin position="410"/>
        <end position="424"/>
    </location>
</feature>
<feature type="compositionally biased region" description="Acidic residues" evidence="1">
    <location>
        <begin position="1"/>
        <end position="21"/>
    </location>
</feature>
<protein>
    <submittedName>
        <fullName evidence="2">Uncharacterized protein</fullName>
    </submittedName>
</protein>
<dbReference type="AlphaFoldDB" id="A0AAN6GEK3"/>
<name>A0AAN6GEK3_9BASI</name>
<feature type="compositionally biased region" description="Acidic residues" evidence="1">
    <location>
        <begin position="1097"/>
        <end position="1114"/>
    </location>
</feature>
<feature type="compositionally biased region" description="Basic and acidic residues" evidence="1">
    <location>
        <begin position="269"/>
        <end position="298"/>
    </location>
</feature>
<keyword evidence="3" id="KW-1185">Reference proteome</keyword>
<evidence type="ECO:0000313" key="2">
    <source>
        <dbReference type="EMBL" id="KAK0535035.1"/>
    </source>
</evidence>
<feature type="compositionally biased region" description="Polar residues" evidence="1">
    <location>
        <begin position="389"/>
        <end position="398"/>
    </location>
</feature>
<evidence type="ECO:0000256" key="1">
    <source>
        <dbReference type="SAM" id="MobiDB-lite"/>
    </source>
</evidence>
<feature type="compositionally biased region" description="Low complexity" evidence="1">
    <location>
        <begin position="74"/>
        <end position="89"/>
    </location>
</feature>
<reference evidence="2" key="1">
    <citation type="journal article" date="2023" name="PhytoFront">
        <title>Draft Genome Resources of Seven Strains of Tilletia horrida, Causal Agent of Kernel Smut of Rice.</title>
        <authorList>
            <person name="Khanal S."/>
            <person name="Antony Babu S."/>
            <person name="Zhou X.G."/>
        </authorList>
    </citation>
    <scope>NUCLEOTIDE SEQUENCE</scope>
    <source>
        <strain evidence="2">TX3</strain>
    </source>
</reference>
<dbReference type="EMBL" id="JAPDMQ010000104">
    <property type="protein sequence ID" value="KAK0535035.1"/>
    <property type="molecule type" value="Genomic_DNA"/>
</dbReference>
<organism evidence="2 3">
    <name type="scientific">Tilletia horrida</name>
    <dbReference type="NCBI Taxonomy" id="155126"/>
    <lineage>
        <taxon>Eukaryota</taxon>
        <taxon>Fungi</taxon>
        <taxon>Dikarya</taxon>
        <taxon>Basidiomycota</taxon>
        <taxon>Ustilaginomycotina</taxon>
        <taxon>Exobasidiomycetes</taxon>
        <taxon>Tilletiales</taxon>
        <taxon>Tilletiaceae</taxon>
        <taxon>Tilletia</taxon>
    </lineage>
</organism>
<proteinExistence type="predicted"/>
<feature type="compositionally biased region" description="Pro residues" evidence="1">
    <location>
        <begin position="58"/>
        <end position="73"/>
    </location>
</feature>
<gene>
    <name evidence="2" type="ORF">OC842_002439</name>
</gene>
<feature type="compositionally biased region" description="Pro residues" evidence="1">
    <location>
        <begin position="255"/>
        <end position="265"/>
    </location>
</feature>
<feature type="compositionally biased region" description="Basic and acidic residues" evidence="1">
    <location>
        <begin position="331"/>
        <end position="375"/>
    </location>
</feature>
<dbReference type="Proteomes" id="UP001176521">
    <property type="component" value="Unassembled WGS sequence"/>
</dbReference>
<feature type="region of interest" description="Disordered" evidence="1">
    <location>
        <begin position="217"/>
        <end position="298"/>
    </location>
</feature>